<name>A0A075ARB3_ROZAC</name>
<gene>
    <name evidence="1" type="ORF">O9G_000780</name>
</gene>
<reference evidence="1 2" key="1">
    <citation type="journal article" date="2013" name="Curr. Biol.">
        <title>Shared signatures of parasitism and phylogenomics unite Cryptomycota and microsporidia.</title>
        <authorList>
            <person name="James T.Y."/>
            <person name="Pelin A."/>
            <person name="Bonen L."/>
            <person name="Ahrendt S."/>
            <person name="Sain D."/>
            <person name="Corradi N."/>
            <person name="Stajich J.E."/>
        </authorList>
    </citation>
    <scope>NUCLEOTIDE SEQUENCE [LARGE SCALE GENOMIC DNA]</scope>
    <source>
        <strain evidence="1 2">CSF55</strain>
    </source>
</reference>
<sequence>MDVEGIFKRRVSRDVPANTNSNFSDPRVLKIPRSVENRQPKMDYVSVETSFLKRWRQRWLVLDETAICIFENEQDFRLSKSPIRIVLTNGIRKIYASSKDPRMILIESDVEPLKLLFATHDKAQLWKVDICNNSYY</sequence>
<dbReference type="HOGENOM" id="CLU_1876604_0_0_1"/>
<protein>
    <recommendedName>
        <fullName evidence="3">PH domain-containing protein</fullName>
    </recommendedName>
</protein>
<dbReference type="Proteomes" id="UP000030755">
    <property type="component" value="Unassembled WGS sequence"/>
</dbReference>
<evidence type="ECO:0000313" key="1">
    <source>
        <dbReference type="EMBL" id="EPZ32705.1"/>
    </source>
</evidence>
<dbReference type="EMBL" id="KE561117">
    <property type="protein sequence ID" value="EPZ32705.1"/>
    <property type="molecule type" value="Genomic_DNA"/>
</dbReference>
<dbReference type="SUPFAM" id="SSF50729">
    <property type="entry name" value="PH domain-like"/>
    <property type="match status" value="1"/>
</dbReference>
<keyword evidence="2" id="KW-1185">Reference proteome</keyword>
<organism evidence="1 2">
    <name type="scientific">Rozella allomycis (strain CSF55)</name>
    <dbReference type="NCBI Taxonomy" id="988480"/>
    <lineage>
        <taxon>Eukaryota</taxon>
        <taxon>Fungi</taxon>
        <taxon>Fungi incertae sedis</taxon>
        <taxon>Cryptomycota</taxon>
        <taxon>Cryptomycota incertae sedis</taxon>
        <taxon>Rozella</taxon>
    </lineage>
</organism>
<evidence type="ECO:0008006" key="3">
    <source>
        <dbReference type="Google" id="ProtNLM"/>
    </source>
</evidence>
<evidence type="ECO:0000313" key="2">
    <source>
        <dbReference type="Proteomes" id="UP000030755"/>
    </source>
</evidence>
<dbReference type="AlphaFoldDB" id="A0A075ARB3"/>
<accession>A0A075ARB3</accession>
<dbReference type="Gene3D" id="2.30.29.30">
    <property type="entry name" value="Pleckstrin-homology domain (PH domain)/Phosphotyrosine-binding domain (PTB)"/>
    <property type="match status" value="1"/>
</dbReference>
<proteinExistence type="predicted"/>
<dbReference type="InterPro" id="IPR011993">
    <property type="entry name" value="PH-like_dom_sf"/>
</dbReference>